<protein>
    <recommendedName>
        <fullName evidence="3">DDE Tnp4 domain-containing protein</fullName>
    </recommendedName>
</protein>
<dbReference type="EMBL" id="KN826946">
    <property type="protein sequence ID" value="KIK77522.1"/>
    <property type="molecule type" value="Genomic_DNA"/>
</dbReference>
<dbReference type="InParanoid" id="A0A0D0C311"/>
<dbReference type="Proteomes" id="UP000054538">
    <property type="component" value="Unassembled WGS sequence"/>
</dbReference>
<keyword evidence="2" id="KW-1185">Reference proteome</keyword>
<proteinExistence type="predicted"/>
<evidence type="ECO:0000313" key="2">
    <source>
        <dbReference type="Proteomes" id="UP000054538"/>
    </source>
</evidence>
<evidence type="ECO:0008006" key="3">
    <source>
        <dbReference type="Google" id="ProtNLM"/>
    </source>
</evidence>
<evidence type="ECO:0000313" key="1">
    <source>
        <dbReference type="EMBL" id="KIK77522.1"/>
    </source>
</evidence>
<reference evidence="1 2" key="1">
    <citation type="submission" date="2014-04" db="EMBL/GenBank/DDBJ databases">
        <authorList>
            <consortium name="DOE Joint Genome Institute"/>
            <person name="Kuo A."/>
            <person name="Kohler A."/>
            <person name="Jargeat P."/>
            <person name="Nagy L.G."/>
            <person name="Floudas D."/>
            <person name="Copeland A."/>
            <person name="Barry K.W."/>
            <person name="Cichocki N."/>
            <person name="Veneault-Fourrey C."/>
            <person name="LaButti K."/>
            <person name="Lindquist E.A."/>
            <person name="Lipzen A."/>
            <person name="Lundell T."/>
            <person name="Morin E."/>
            <person name="Murat C."/>
            <person name="Sun H."/>
            <person name="Tunlid A."/>
            <person name="Henrissat B."/>
            <person name="Grigoriev I.V."/>
            <person name="Hibbett D.S."/>
            <person name="Martin F."/>
            <person name="Nordberg H.P."/>
            <person name="Cantor M.N."/>
            <person name="Hua S.X."/>
        </authorList>
    </citation>
    <scope>NUCLEOTIDE SEQUENCE [LARGE SCALE GENOMIC DNA]</scope>
    <source>
        <strain evidence="1 2">Ve08.2h10</strain>
    </source>
</reference>
<dbReference type="AlphaFoldDB" id="A0A0D0C311"/>
<reference evidence="2" key="2">
    <citation type="submission" date="2015-01" db="EMBL/GenBank/DDBJ databases">
        <title>Evolutionary Origins and Diversification of the Mycorrhizal Mutualists.</title>
        <authorList>
            <consortium name="DOE Joint Genome Institute"/>
            <consortium name="Mycorrhizal Genomics Consortium"/>
            <person name="Kohler A."/>
            <person name="Kuo A."/>
            <person name="Nagy L.G."/>
            <person name="Floudas D."/>
            <person name="Copeland A."/>
            <person name="Barry K.W."/>
            <person name="Cichocki N."/>
            <person name="Veneault-Fourrey C."/>
            <person name="LaButti K."/>
            <person name="Lindquist E.A."/>
            <person name="Lipzen A."/>
            <person name="Lundell T."/>
            <person name="Morin E."/>
            <person name="Murat C."/>
            <person name="Riley R."/>
            <person name="Ohm R."/>
            <person name="Sun H."/>
            <person name="Tunlid A."/>
            <person name="Henrissat B."/>
            <person name="Grigoriev I.V."/>
            <person name="Hibbett D.S."/>
            <person name="Martin F."/>
        </authorList>
    </citation>
    <scope>NUCLEOTIDE SEQUENCE [LARGE SCALE GENOMIC DNA]</scope>
    <source>
        <strain evidence="2">Ve08.2h10</strain>
    </source>
</reference>
<dbReference type="HOGENOM" id="CLU_018552_9_3_1"/>
<organism evidence="1 2">
    <name type="scientific">Paxillus rubicundulus Ve08.2h10</name>
    <dbReference type="NCBI Taxonomy" id="930991"/>
    <lineage>
        <taxon>Eukaryota</taxon>
        <taxon>Fungi</taxon>
        <taxon>Dikarya</taxon>
        <taxon>Basidiomycota</taxon>
        <taxon>Agaricomycotina</taxon>
        <taxon>Agaricomycetes</taxon>
        <taxon>Agaricomycetidae</taxon>
        <taxon>Boletales</taxon>
        <taxon>Paxilineae</taxon>
        <taxon>Paxillaceae</taxon>
        <taxon>Paxillus</taxon>
    </lineage>
</organism>
<accession>A0A0D0C311</accession>
<name>A0A0D0C311_9AGAM</name>
<feature type="non-terminal residue" evidence="1">
    <location>
        <position position="1"/>
    </location>
</feature>
<gene>
    <name evidence="1" type="ORF">PAXRUDRAFT_166551</name>
</gene>
<sequence>IHSAKDVQYTVNWVICCLILHNMIIWFEERWYGEKSVQRKESETWARNEIQVVAETEPAGADMNDSSPGQVFRQTLMNLILDSPSQPGAIQQDE</sequence>